<dbReference type="InterPro" id="IPR022085">
    <property type="entry name" value="OpdG"/>
</dbReference>
<dbReference type="HOGENOM" id="CLU_045731_0_0_1"/>
<reference evidence="1 2" key="1">
    <citation type="journal article" date="2008" name="Nature">
        <title>The genome of Laccaria bicolor provides insights into mycorrhizal symbiosis.</title>
        <authorList>
            <person name="Martin F."/>
            <person name="Aerts A."/>
            <person name="Ahren D."/>
            <person name="Brun A."/>
            <person name="Danchin E.G.J."/>
            <person name="Duchaussoy F."/>
            <person name="Gibon J."/>
            <person name="Kohler A."/>
            <person name="Lindquist E."/>
            <person name="Pereda V."/>
            <person name="Salamov A."/>
            <person name="Shapiro H.J."/>
            <person name="Wuyts J."/>
            <person name="Blaudez D."/>
            <person name="Buee M."/>
            <person name="Brokstein P."/>
            <person name="Canbaeck B."/>
            <person name="Cohen D."/>
            <person name="Courty P.E."/>
            <person name="Coutinho P.M."/>
            <person name="Delaruelle C."/>
            <person name="Detter J.C."/>
            <person name="Deveau A."/>
            <person name="DiFazio S."/>
            <person name="Duplessis S."/>
            <person name="Fraissinet-Tachet L."/>
            <person name="Lucic E."/>
            <person name="Frey-Klett P."/>
            <person name="Fourrey C."/>
            <person name="Feussner I."/>
            <person name="Gay G."/>
            <person name="Grimwood J."/>
            <person name="Hoegger P.J."/>
            <person name="Jain P."/>
            <person name="Kilaru S."/>
            <person name="Labbe J."/>
            <person name="Lin Y.C."/>
            <person name="Legue V."/>
            <person name="Le Tacon F."/>
            <person name="Marmeisse R."/>
            <person name="Melayah D."/>
            <person name="Montanini B."/>
            <person name="Muratet M."/>
            <person name="Nehls U."/>
            <person name="Niculita-Hirzel H."/>
            <person name="Oudot-Le Secq M.P."/>
            <person name="Peter M."/>
            <person name="Quesneville H."/>
            <person name="Rajashekar B."/>
            <person name="Reich M."/>
            <person name="Rouhier N."/>
            <person name="Schmutz J."/>
            <person name="Yin T."/>
            <person name="Chalot M."/>
            <person name="Henrissat B."/>
            <person name="Kuees U."/>
            <person name="Lucas S."/>
            <person name="Van de Peer Y."/>
            <person name="Podila G.K."/>
            <person name="Polle A."/>
            <person name="Pukkila P.J."/>
            <person name="Richardson P.M."/>
            <person name="Rouze P."/>
            <person name="Sanders I.R."/>
            <person name="Stajich J.E."/>
            <person name="Tunlid A."/>
            <person name="Tuskan G."/>
            <person name="Grigoriev I.V."/>
        </authorList>
    </citation>
    <scope>NUCLEOTIDE SEQUENCE [LARGE SCALE GENOMIC DNA]</scope>
    <source>
        <strain evidence="2">S238N-H82 / ATCC MYA-4686</strain>
    </source>
</reference>
<dbReference type="PANTHER" id="PTHR38797:SF4">
    <property type="entry name" value="NUCLEAR PORE COMPLEX PROTEIN NUP85"/>
    <property type="match status" value="1"/>
</dbReference>
<dbReference type="InterPro" id="IPR053204">
    <property type="entry name" value="Oxopyrrolidines_Biosynth-assoc"/>
</dbReference>
<dbReference type="AlphaFoldDB" id="B0DCM7"/>
<sequence>MATGKSFNSTSRAEEVIAVLRDTTVLLENVAQLIMSLPRDFKGVDTGDEPTEGVEDFLWFLWEGILDIAEEDAEIHPRLREFLKLFTVLDEPTYLLWGSELTLAQLPLLGAVSRDRINGIKISGDQDPNSELGQRILSGDVPESSDLDGLAFYEGRCKWLNLNRFFASLWIDENIPVDYALFALWAMRSGLERDPKSEESHLDVGPRDLLIETASIWVTIAGDKMYHCKDIYGRNGDPTWDTNTRGTPGLGGARWVGVDGYDPARWALWKQVFTEIANEEGRRPHLIILAKAAVDSMNTSEPSIASK</sequence>
<accession>B0DCM7</accession>
<dbReference type="EMBL" id="DS547103">
    <property type="protein sequence ID" value="EDR07924.1"/>
    <property type="molecule type" value="Genomic_DNA"/>
</dbReference>
<keyword evidence="2" id="KW-1185">Reference proteome</keyword>
<dbReference type="RefSeq" id="XP_001881713.1">
    <property type="nucleotide sequence ID" value="XM_001881678.1"/>
</dbReference>
<dbReference type="OrthoDB" id="3350591at2759"/>
<dbReference type="GeneID" id="6077200"/>
<name>B0DCM7_LACBS</name>
<dbReference type="KEGG" id="lbc:LACBIDRAFT_298276"/>
<gene>
    <name evidence="1" type="ORF">LACBIDRAFT_298276</name>
</gene>
<proteinExistence type="predicted"/>
<dbReference type="Pfam" id="PF12311">
    <property type="entry name" value="DUF3632"/>
    <property type="match status" value="1"/>
</dbReference>
<dbReference type="InParanoid" id="B0DCM7"/>
<evidence type="ECO:0000313" key="1">
    <source>
        <dbReference type="EMBL" id="EDR07924.1"/>
    </source>
</evidence>
<dbReference type="PANTHER" id="PTHR38797">
    <property type="entry name" value="NUCLEAR PORE COMPLEX PROTEIN NUP85-RELATED"/>
    <property type="match status" value="1"/>
</dbReference>
<dbReference type="STRING" id="486041.B0DCM7"/>
<dbReference type="Proteomes" id="UP000001194">
    <property type="component" value="Unassembled WGS sequence"/>
</dbReference>
<organism evidence="2">
    <name type="scientific">Laccaria bicolor (strain S238N-H82 / ATCC MYA-4686)</name>
    <name type="common">Bicoloured deceiver</name>
    <name type="synonym">Laccaria laccata var. bicolor</name>
    <dbReference type="NCBI Taxonomy" id="486041"/>
    <lineage>
        <taxon>Eukaryota</taxon>
        <taxon>Fungi</taxon>
        <taxon>Dikarya</taxon>
        <taxon>Basidiomycota</taxon>
        <taxon>Agaricomycotina</taxon>
        <taxon>Agaricomycetes</taxon>
        <taxon>Agaricomycetidae</taxon>
        <taxon>Agaricales</taxon>
        <taxon>Agaricineae</taxon>
        <taxon>Hydnangiaceae</taxon>
        <taxon>Laccaria</taxon>
    </lineage>
</organism>
<evidence type="ECO:0000313" key="2">
    <source>
        <dbReference type="Proteomes" id="UP000001194"/>
    </source>
</evidence>
<protein>
    <submittedName>
        <fullName evidence="1">Predicted protein</fullName>
    </submittedName>
</protein>